<proteinExistence type="predicted"/>
<organism evidence="1 2">
    <name type="scientific">Penicillium canariense</name>
    <dbReference type="NCBI Taxonomy" id="189055"/>
    <lineage>
        <taxon>Eukaryota</taxon>
        <taxon>Fungi</taxon>
        <taxon>Dikarya</taxon>
        <taxon>Ascomycota</taxon>
        <taxon>Pezizomycotina</taxon>
        <taxon>Eurotiomycetes</taxon>
        <taxon>Eurotiomycetidae</taxon>
        <taxon>Eurotiales</taxon>
        <taxon>Aspergillaceae</taxon>
        <taxon>Penicillium</taxon>
    </lineage>
</organism>
<accession>A0A9W9I527</accession>
<dbReference type="RefSeq" id="XP_056543364.1">
    <property type="nucleotide sequence ID" value="XM_056687809.1"/>
</dbReference>
<dbReference type="AlphaFoldDB" id="A0A9W9I527"/>
<dbReference type="EMBL" id="JAPQKN010000003">
    <property type="protein sequence ID" value="KAJ5166903.1"/>
    <property type="molecule type" value="Genomic_DNA"/>
</dbReference>
<gene>
    <name evidence="1" type="ORF">N7482_005684</name>
</gene>
<dbReference type="GeneID" id="81426985"/>
<dbReference type="Proteomes" id="UP001149163">
    <property type="component" value="Unassembled WGS sequence"/>
</dbReference>
<keyword evidence="2" id="KW-1185">Reference proteome</keyword>
<name>A0A9W9I527_9EURO</name>
<comment type="caution">
    <text evidence="1">The sequence shown here is derived from an EMBL/GenBank/DDBJ whole genome shotgun (WGS) entry which is preliminary data.</text>
</comment>
<protein>
    <submittedName>
        <fullName evidence="1">Uncharacterized protein</fullName>
    </submittedName>
</protein>
<evidence type="ECO:0000313" key="1">
    <source>
        <dbReference type="EMBL" id="KAJ5166903.1"/>
    </source>
</evidence>
<reference evidence="1" key="2">
    <citation type="journal article" date="2023" name="IMA Fungus">
        <title>Comparative genomic study of the Penicillium genus elucidates a diverse pangenome and 15 lateral gene transfer events.</title>
        <authorList>
            <person name="Petersen C."/>
            <person name="Sorensen T."/>
            <person name="Nielsen M.R."/>
            <person name="Sondergaard T.E."/>
            <person name="Sorensen J.L."/>
            <person name="Fitzpatrick D.A."/>
            <person name="Frisvad J.C."/>
            <person name="Nielsen K.L."/>
        </authorList>
    </citation>
    <scope>NUCLEOTIDE SEQUENCE</scope>
    <source>
        <strain evidence="1">IBT 26290</strain>
    </source>
</reference>
<sequence>MGPSRPTTPGLGEDRMTPLIGTVEALVRRVEAGARLDPDFRRGRYSNLERLPMRTNQASLDGTWIHALLVKEIKEIPLHRWAHLMHATLRIGD</sequence>
<reference evidence="1" key="1">
    <citation type="submission" date="2022-11" db="EMBL/GenBank/DDBJ databases">
        <authorList>
            <person name="Petersen C."/>
        </authorList>
    </citation>
    <scope>NUCLEOTIDE SEQUENCE</scope>
    <source>
        <strain evidence="1">IBT 26290</strain>
    </source>
</reference>
<evidence type="ECO:0000313" key="2">
    <source>
        <dbReference type="Proteomes" id="UP001149163"/>
    </source>
</evidence>